<name>A0AAN7NYC4_MYCAM</name>
<gene>
    <name evidence="2" type="ORF">QYF61_008594</name>
</gene>
<feature type="compositionally biased region" description="Basic and acidic residues" evidence="1">
    <location>
        <begin position="71"/>
        <end position="89"/>
    </location>
</feature>
<evidence type="ECO:0000313" key="3">
    <source>
        <dbReference type="Proteomes" id="UP001333110"/>
    </source>
</evidence>
<evidence type="ECO:0000256" key="1">
    <source>
        <dbReference type="SAM" id="MobiDB-lite"/>
    </source>
</evidence>
<organism evidence="2 3">
    <name type="scientific">Mycteria americana</name>
    <name type="common">Wood stork</name>
    <dbReference type="NCBI Taxonomy" id="33587"/>
    <lineage>
        <taxon>Eukaryota</taxon>
        <taxon>Metazoa</taxon>
        <taxon>Chordata</taxon>
        <taxon>Craniata</taxon>
        <taxon>Vertebrata</taxon>
        <taxon>Euteleostomi</taxon>
        <taxon>Archelosauria</taxon>
        <taxon>Archosauria</taxon>
        <taxon>Dinosauria</taxon>
        <taxon>Saurischia</taxon>
        <taxon>Theropoda</taxon>
        <taxon>Coelurosauria</taxon>
        <taxon>Aves</taxon>
        <taxon>Neognathae</taxon>
        <taxon>Neoaves</taxon>
        <taxon>Aequornithes</taxon>
        <taxon>Ciconiiformes</taxon>
        <taxon>Ciconiidae</taxon>
        <taxon>Mycteria</taxon>
    </lineage>
</organism>
<sequence length="177" mass="19579">MPEEGKPLLSKCELQPAQGNHVHGCWARGNAYGASAVKTELTQTKAEVLNNFFASVFTGSLSSHNSQVEGPQDRDWESKVPPTVREDQVHDHLRNLNRLKSMGPDEMHPRVLRELANVVAKPLSMISEKARQSGEVPGDWEKGNIAPIFKKGRKEDPGNYRPVSLTSVPGKIMEQTS</sequence>
<dbReference type="EMBL" id="JAUNZN010000003">
    <property type="protein sequence ID" value="KAK4823975.1"/>
    <property type="molecule type" value="Genomic_DNA"/>
</dbReference>
<dbReference type="GO" id="GO:0007508">
    <property type="term" value="P:larval heart development"/>
    <property type="evidence" value="ECO:0007669"/>
    <property type="project" value="TreeGrafter"/>
</dbReference>
<dbReference type="GO" id="GO:0031012">
    <property type="term" value="C:extracellular matrix"/>
    <property type="evidence" value="ECO:0007669"/>
    <property type="project" value="TreeGrafter"/>
</dbReference>
<dbReference type="Proteomes" id="UP001333110">
    <property type="component" value="Unassembled WGS sequence"/>
</dbReference>
<dbReference type="GO" id="GO:0061343">
    <property type="term" value="P:cell adhesion involved in heart morphogenesis"/>
    <property type="evidence" value="ECO:0007669"/>
    <property type="project" value="TreeGrafter"/>
</dbReference>
<evidence type="ECO:0000313" key="2">
    <source>
        <dbReference type="EMBL" id="KAK4823975.1"/>
    </source>
</evidence>
<proteinExistence type="predicted"/>
<dbReference type="PANTHER" id="PTHR33395">
    <property type="entry name" value="TRANSCRIPTASE, PUTATIVE-RELATED-RELATED"/>
    <property type="match status" value="1"/>
</dbReference>
<dbReference type="PANTHER" id="PTHR33395:SF22">
    <property type="entry name" value="REVERSE TRANSCRIPTASE DOMAIN-CONTAINING PROTEIN"/>
    <property type="match status" value="1"/>
</dbReference>
<reference evidence="2 3" key="1">
    <citation type="journal article" date="2023" name="J. Hered.">
        <title>Chromosome-level genome of the wood stork (Mycteria americana) provides insight into avian chromosome evolution.</title>
        <authorList>
            <person name="Flamio R. Jr."/>
            <person name="Ramstad K.M."/>
        </authorList>
    </citation>
    <scope>NUCLEOTIDE SEQUENCE [LARGE SCALE GENOMIC DNA]</scope>
    <source>
        <strain evidence="2">JAX WOST 10</strain>
    </source>
</reference>
<feature type="region of interest" description="Disordered" evidence="1">
    <location>
        <begin position="149"/>
        <end position="177"/>
    </location>
</feature>
<feature type="region of interest" description="Disordered" evidence="1">
    <location>
        <begin position="63"/>
        <end position="89"/>
    </location>
</feature>
<dbReference type="AlphaFoldDB" id="A0AAN7NYC4"/>
<keyword evidence="3" id="KW-1185">Reference proteome</keyword>
<protein>
    <recommendedName>
        <fullName evidence="4">Rna-directed dna polymerase from mobile element jockey-like</fullName>
    </recommendedName>
</protein>
<accession>A0AAN7NYC4</accession>
<comment type="caution">
    <text evidence="2">The sequence shown here is derived from an EMBL/GenBank/DDBJ whole genome shotgun (WGS) entry which is preliminary data.</text>
</comment>
<evidence type="ECO:0008006" key="4">
    <source>
        <dbReference type="Google" id="ProtNLM"/>
    </source>
</evidence>